<protein>
    <recommendedName>
        <fullName evidence="2">Integrase catalytic domain-containing protein</fullName>
    </recommendedName>
</protein>
<name>A0A4E9EJS3_GIBZA</name>
<dbReference type="AlphaFoldDB" id="A0A4E9EJS3"/>
<keyword evidence="1" id="KW-0694">RNA-binding</keyword>
<evidence type="ECO:0000313" key="3">
    <source>
        <dbReference type="EMBL" id="VIO63569.1"/>
    </source>
</evidence>
<evidence type="ECO:0000259" key="2">
    <source>
        <dbReference type="PROSITE" id="PS50994"/>
    </source>
</evidence>
<accession>A0A4E9EJS3</accession>
<dbReference type="GO" id="GO:0015074">
    <property type="term" value="P:DNA integration"/>
    <property type="evidence" value="ECO:0007669"/>
    <property type="project" value="InterPro"/>
</dbReference>
<reference evidence="3" key="1">
    <citation type="submission" date="2019-04" db="EMBL/GenBank/DDBJ databases">
        <authorList>
            <person name="Melise S."/>
            <person name="Noan J."/>
            <person name="Okalmin O."/>
        </authorList>
    </citation>
    <scope>NUCLEOTIDE SEQUENCE</scope>
    <source>
        <strain evidence="3">FN9</strain>
    </source>
</reference>
<dbReference type="PROSITE" id="PS50994">
    <property type="entry name" value="INTEGRASE"/>
    <property type="match status" value="1"/>
</dbReference>
<proteinExistence type="predicted"/>
<dbReference type="GO" id="GO:0003723">
    <property type="term" value="F:RNA binding"/>
    <property type="evidence" value="ECO:0007669"/>
    <property type="project" value="UniProtKB-KW"/>
</dbReference>
<dbReference type="Gene3D" id="3.30.420.10">
    <property type="entry name" value="Ribonuclease H-like superfamily/Ribonuclease H"/>
    <property type="match status" value="1"/>
</dbReference>
<organism evidence="3">
    <name type="scientific">Gibberella zeae</name>
    <name type="common">Wheat head blight fungus</name>
    <name type="synonym">Fusarium graminearum</name>
    <dbReference type="NCBI Taxonomy" id="5518"/>
    <lineage>
        <taxon>Eukaryota</taxon>
        <taxon>Fungi</taxon>
        <taxon>Dikarya</taxon>
        <taxon>Ascomycota</taxon>
        <taxon>Pezizomycotina</taxon>
        <taxon>Sordariomycetes</taxon>
        <taxon>Hypocreomycetidae</taxon>
        <taxon>Hypocreales</taxon>
        <taxon>Nectriaceae</taxon>
        <taxon>Fusarium</taxon>
    </lineage>
</organism>
<dbReference type="InterPro" id="IPR001584">
    <property type="entry name" value="Integrase_cat-core"/>
</dbReference>
<dbReference type="InterPro" id="IPR012337">
    <property type="entry name" value="RNaseH-like_sf"/>
</dbReference>
<feature type="domain" description="Integrase catalytic" evidence="2">
    <location>
        <begin position="21"/>
        <end position="168"/>
    </location>
</feature>
<dbReference type="InterPro" id="IPR036397">
    <property type="entry name" value="RNaseH_sf"/>
</dbReference>
<sequence>MPKYLHSIDDCVTQGQGASNAFLKPGKRVSLDFHNYPIGLNGYTSIGIWTYRETSYCWDYYFTNRLDESLLAMLRNFTQMLQTMYNITVRVIQTDNELQKGSLSRSWLAQKGIKVEKSAPRTRQQNGSGERSGGVVKEKVRLLMIDSNLPSGLCQKSSERQDICLIEP</sequence>
<dbReference type="GO" id="GO:0005634">
    <property type="term" value="C:nucleus"/>
    <property type="evidence" value="ECO:0007669"/>
    <property type="project" value="UniProtKB-ARBA"/>
</dbReference>
<dbReference type="SUPFAM" id="SSF53098">
    <property type="entry name" value="Ribonuclease H-like"/>
    <property type="match status" value="1"/>
</dbReference>
<evidence type="ECO:0000256" key="1">
    <source>
        <dbReference type="ARBA" id="ARBA00022884"/>
    </source>
</evidence>
<dbReference type="EMBL" id="CAAKMV010000182">
    <property type="protein sequence ID" value="VIO63569.1"/>
    <property type="molecule type" value="Genomic_DNA"/>
</dbReference>
<gene>
    <name evidence="3" type="ORF">FUG_LOCUS541228</name>
</gene>